<proteinExistence type="predicted"/>
<feature type="signal peptide" evidence="1">
    <location>
        <begin position="1"/>
        <end position="17"/>
    </location>
</feature>
<evidence type="ECO:0000313" key="2">
    <source>
        <dbReference type="EMBL" id="GMR35891.1"/>
    </source>
</evidence>
<feature type="chain" id="PRO_5043035321" evidence="1">
    <location>
        <begin position="18"/>
        <end position="177"/>
    </location>
</feature>
<sequence>MKLFFTILLLSLNNATGAKQRVSKEELPELAKYTSLYEVSQIIGEEFRQKYPDIFDRDDLTAFKRELIDYFILTPEEMDKAFAGTHPRFPVLPTKLRQLEPLIEEQFNDLDDEDKEYFVSKEVYLKYLIAVEPVVSLVQSKKAEYDGRGLSQKEIQAEIAENVMRLHNRWYAAKQEL</sequence>
<dbReference type="AlphaFoldDB" id="A0AAN4ZB88"/>
<name>A0AAN4ZB88_9BILA</name>
<dbReference type="Proteomes" id="UP001328107">
    <property type="component" value="Unassembled WGS sequence"/>
</dbReference>
<gene>
    <name evidence="2" type="ORF">PMAYCL1PPCAC_06086</name>
</gene>
<evidence type="ECO:0000313" key="3">
    <source>
        <dbReference type="Proteomes" id="UP001328107"/>
    </source>
</evidence>
<keyword evidence="3" id="KW-1185">Reference proteome</keyword>
<keyword evidence="1" id="KW-0732">Signal</keyword>
<organism evidence="2 3">
    <name type="scientific">Pristionchus mayeri</name>
    <dbReference type="NCBI Taxonomy" id="1317129"/>
    <lineage>
        <taxon>Eukaryota</taxon>
        <taxon>Metazoa</taxon>
        <taxon>Ecdysozoa</taxon>
        <taxon>Nematoda</taxon>
        <taxon>Chromadorea</taxon>
        <taxon>Rhabditida</taxon>
        <taxon>Rhabditina</taxon>
        <taxon>Diplogasteromorpha</taxon>
        <taxon>Diplogasteroidea</taxon>
        <taxon>Neodiplogasteridae</taxon>
        <taxon>Pristionchus</taxon>
    </lineage>
</organism>
<protein>
    <submittedName>
        <fullName evidence="2">Uncharacterized protein</fullName>
    </submittedName>
</protein>
<comment type="caution">
    <text evidence="2">The sequence shown here is derived from an EMBL/GenBank/DDBJ whole genome shotgun (WGS) entry which is preliminary data.</text>
</comment>
<dbReference type="EMBL" id="BTRK01000002">
    <property type="protein sequence ID" value="GMR35891.1"/>
    <property type="molecule type" value="Genomic_DNA"/>
</dbReference>
<accession>A0AAN4ZB88</accession>
<evidence type="ECO:0000256" key="1">
    <source>
        <dbReference type="SAM" id="SignalP"/>
    </source>
</evidence>
<reference evidence="3" key="1">
    <citation type="submission" date="2022-10" db="EMBL/GenBank/DDBJ databases">
        <title>Genome assembly of Pristionchus species.</title>
        <authorList>
            <person name="Yoshida K."/>
            <person name="Sommer R.J."/>
        </authorList>
    </citation>
    <scope>NUCLEOTIDE SEQUENCE [LARGE SCALE GENOMIC DNA]</scope>
    <source>
        <strain evidence="3">RS5460</strain>
    </source>
</reference>